<dbReference type="eggNOG" id="COG2865">
    <property type="taxonomic scope" value="Bacteria"/>
</dbReference>
<dbReference type="EMBL" id="CP001087">
    <property type="protein sequence ID" value="ACN17943.1"/>
    <property type="molecule type" value="Genomic_DNA"/>
</dbReference>
<feature type="domain" description="Filamentation induced by cAMP protein Fic-like C-terminal" evidence="1">
    <location>
        <begin position="28"/>
        <end position="88"/>
    </location>
</feature>
<dbReference type="STRING" id="177437.HRM2_48950"/>
<dbReference type="Pfam" id="PF21247">
    <property type="entry name" value="Fic-like_C"/>
    <property type="match status" value="1"/>
</dbReference>
<keyword evidence="3" id="KW-1185">Reference proteome</keyword>
<organism evidence="2 3">
    <name type="scientific">Desulforapulum autotrophicum (strain ATCC 43914 / DSM 3382 / VKM B-1955 / HRM2)</name>
    <name type="common">Desulfobacterium autotrophicum</name>
    <dbReference type="NCBI Taxonomy" id="177437"/>
    <lineage>
        <taxon>Bacteria</taxon>
        <taxon>Pseudomonadati</taxon>
        <taxon>Thermodesulfobacteriota</taxon>
        <taxon>Desulfobacteria</taxon>
        <taxon>Desulfobacterales</taxon>
        <taxon>Desulfobacteraceae</taxon>
        <taxon>Desulforapulum</taxon>
    </lineage>
</organism>
<sequence>MPLKNKTKFRNWTQADPANNLLGPSRDQVEILTVCKREQAIPDLLTMVGRTGRTKFHTDLLNPLLGQGLVEMTIPDKPKSSKQRYRITEKGHRCLTNLGARKF</sequence>
<proteinExistence type="predicted"/>
<dbReference type="InterPro" id="IPR049514">
    <property type="entry name" value="Fic-like_C"/>
</dbReference>
<dbReference type="RefSeq" id="WP_015906650.1">
    <property type="nucleotide sequence ID" value="NC_012108.1"/>
</dbReference>
<protein>
    <submittedName>
        <fullName evidence="2">Transcriptional regulator</fullName>
    </submittedName>
</protein>
<name>C0QIJ9_DESAH</name>
<evidence type="ECO:0000313" key="2">
    <source>
        <dbReference type="EMBL" id="ACN17943.1"/>
    </source>
</evidence>
<reference evidence="2 3" key="1">
    <citation type="journal article" date="2009" name="Environ. Microbiol.">
        <title>Genome sequence of Desulfobacterium autotrophicum HRM2, a marine sulfate reducer oxidizing organic carbon completely to carbon dioxide.</title>
        <authorList>
            <person name="Strittmatter A.W."/>
            <person name="Liesegang H."/>
            <person name="Rabus R."/>
            <person name="Decker I."/>
            <person name="Amann J."/>
            <person name="Andres S."/>
            <person name="Henne A."/>
            <person name="Fricke W.F."/>
            <person name="Martinez-Arias R."/>
            <person name="Bartels D."/>
            <person name="Goesmann A."/>
            <person name="Krause L."/>
            <person name="Puehler A."/>
            <person name="Klenk H.P."/>
            <person name="Richter M."/>
            <person name="Schuler M."/>
            <person name="Gloeckner F.O."/>
            <person name="Meyerdierks A."/>
            <person name="Gottschalk G."/>
            <person name="Amann R."/>
        </authorList>
    </citation>
    <scope>NUCLEOTIDE SEQUENCE [LARGE SCALE GENOMIC DNA]</scope>
    <source>
        <strain evidence="3">ATCC 43914 / DSM 3382 / HRM2</strain>
    </source>
</reference>
<dbReference type="KEGG" id="dat:HRM2_48950"/>
<accession>C0QIJ9</accession>
<dbReference type="AlphaFoldDB" id="C0QIJ9"/>
<gene>
    <name evidence="2" type="ordered locus">HRM2_48950</name>
</gene>
<dbReference type="HOGENOM" id="CLU_2259178_0_0_7"/>
<dbReference type="Proteomes" id="UP000000442">
    <property type="component" value="Chromosome"/>
</dbReference>
<evidence type="ECO:0000313" key="3">
    <source>
        <dbReference type="Proteomes" id="UP000000442"/>
    </source>
</evidence>
<evidence type="ECO:0000259" key="1">
    <source>
        <dbReference type="Pfam" id="PF21247"/>
    </source>
</evidence>